<dbReference type="AlphaFoldDB" id="A0A1Y2IB88"/>
<evidence type="ECO:0000313" key="3">
    <source>
        <dbReference type="Proteomes" id="UP000193067"/>
    </source>
</evidence>
<name>A0A1Y2IB88_TRAC3</name>
<reference evidence="2 3" key="1">
    <citation type="journal article" date="2015" name="Biotechnol. Biofuels">
        <title>Enhanced degradation of softwood versus hardwood by the white-rot fungus Pycnoporus coccineus.</title>
        <authorList>
            <person name="Couturier M."/>
            <person name="Navarro D."/>
            <person name="Chevret D."/>
            <person name="Henrissat B."/>
            <person name="Piumi F."/>
            <person name="Ruiz-Duenas F.J."/>
            <person name="Martinez A.T."/>
            <person name="Grigoriev I.V."/>
            <person name="Riley R."/>
            <person name="Lipzen A."/>
            <person name="Berrin J.G."/>
            <person name="Master E.R."/>
            <person name="Rosso M.N."/>
        </authorList>
    </citation>
    <scope>NUCLEOTIDE SEQUENCE [LARGE SCALE GENOMIC DNA]</scope>
    <source>
        <strain evidence="2 3">BRFM310</strain>
    </source>
</reference>
<dbReference type="Proteomes" id="UP000193067">
    <property type="component" value="Unassembled WGS sequence"/>
</dbReference>
<organism evidence="2 3">
    <name type="scientific">Trametes coccinea (strain BRFM310)</name>
    <name type="common">Pycnoporus coccineus</name>
    <dbReference type="NCBI Taxonomy" id="1353009"/>
    <lineage>
        <taxon>Eukaryota</taxon>
        <taxon>Fungi</taxon>
        <taxon>Dikarya</taxon>
        <taxon>Basidiomycota</taxon>
        <taxon>Agaricomycotina</taxon>
        <taxon>Agaricomycetes</taxon>
        <taxon>Polyporales</taxon>
        <taxon>Polyporaceae</taxon>
        <taxon>Trametes</taxon>
    </lineage>
</organism>
<keyword evidence="3" id="KW-1185">Reference proteome</keyword>
<dbReference type="OrthoDB" id="5519740at2759"/>
<sequence>MNDARLNATAGTIKLAGAMLTLESIESPTAEKKMVRWCSYAMPKVCSTSVPDLFTRDVYYTSGVSVQDKLVICLRTNFSPATPHSGPMSHECSSRLGKVLT</sequence>
<evidence type="ECO:0000256" key="1">
    <source>
        <dbReference type="SAM" id="MobiDB-lite"/>
    </source>
</evidence>
<dbReference type="EMBL" id="KZ084138">
    <property type="protein sequence ID" value="OSC98387.1"/>
    <property type="molecule type" value="Genomic_DNA"/>
</dbReference>
<evidence type="ECO:0000313" key="2">
    <source>
        <dbReference type="EMBL" id="OSC98387.1"/>
    </source>
</evidence>
<gene>
    <name evidence="2" type="ORF">PYCCODRAFT_1439253</name>
</gene>
<proteinExistence type="predicted"/>
<protein>
    <submittedName>
        <fullName evidence="2">Uncharacterized protein</fullName>
    </submittedName>
</protein>
<feature type="region of interest" description="Disordered" evidence="1">
    <location>
        <begin position="79"/>
        <end position="101"/>
    </location>
</feature>
<accession>A0A1Y2IB88</accession>